<dbReference type="AlphaFoldDB" id="A0A6B0YMM5"/>
<evidence type="ECO:0000256" key="2">
    <source>
        <dbReference type="ARBA" id="ARBA00022723"/>
    </source>
</evidence>
<dbReference type="GO" id="GO:0000287">
    <property type="term" value="F:magnesium ion binding"/>
    <property type="evidence" value="ECO:0007669"/>
    <property type="project" value="TreeGrafter"/>
</dbReference>
<evidence type="ECO:0000313" key="5">
    <source>
        <dbReference type="EMBL" id="MXY92284.1"/>
    </source>
</evidence>
<accession>A0A6B0YMM5</accession>
<name>A0A6B0YMM5_9CHLR</name>
<dbReference type="InterPro" id="IPR029065">
    <property type="entry name" value="Enolase_C-like"/>
</dbReference>
<proteinExistence type="predicted"/>
<dbReference type="SMART" id="SM00922">
    <property type="entry name" value="MR_MLE"/>
    <property type="match status" value="1"/>
</dbReference>
<dbReference type="Gene3D" id="3.20.20.120">
    <property type="entry name" value="Enolase-like C-terminal domain"/>
    <property type="match status" value="1"/>
</dbReference>
<reference evidence="5" key="1">
    <citation type="submission" date="2019-09" db="EMBL/GenBank/DDBJ databases">
        <title>Characterisation of the sponge microbiome using genome-centric metagenomics.</title>
        <authorList>
            <person name="Engelberts J.P."/>
            <person name="Robbins S.J."/>
            <person name="De Goeij J.M."/>
            <person name="Aranda M."/>
            <person name="Bell S.C."/>
            <person name="Webster N.S."/>
        </authorList>
    </citation>
    <scope>NUCLEOTIDE SEQUENCE</scope>
    <source>
        <strain evidence="5">SB0664_bin_27</strain>
    </source>
</reference>
<dbReference type="Pfam" id="PF02746">
    <property type="entry name" value="MR_MLE_N"/>
    <property type="match status" value="1"/>
</dbReference>
<dbReference type="InterPro" id="IPR013342">
    <property type="entry name" value="Mandelate_racemase_C"/>
</dbReference>
<evidence type="ECO:0000256" key="3">
    <source>
        <dbReference type="ARBA" id="ARBA00022842"/>
    </source>
</evidence>
<organism evidence="5">
    <name type="scientific">Caldilineaceae bacterium SB0664_bin_27</name>
    <dbReference type="NCBI Taxonomy" id="2605260"/>
    <lineage>
        <taxon>Bacteria</taxon>
        <taxon>Bacillati</taxon>
        <taxon>Chloroflexota</taxon>
        <taxon>Caldilineae</taxon>
        <taxon>Caldilineales</taxon>
        <taxon>Caldilineaceae</taxon>
    </lineage>
</organism>
<dbReference type="SUPFAM" id="SSF54826">
    <property type="entry name" value="Enolase N-terminal domain-like"/>
    <property type="match status" value="1"/>
</dbReference>
<dbReference type="GO" id="GO:0009063">
    <property type="term" value="P:amino acid catabolic process"/>
    <property type="evidence" value="ECO:0007669"/>
    <property type="project" value="InterPro"/>
</dbReference>
<dbReference type="CDD" id="cd03316">
    <property type="entry name" value="MR_like"/>
    <property type="match status" value="1"/>
</dbReference>
<dbReference type="SFLD" id="SFLDG00179">
    <property type="entry name" value="mandelate_racemase"/>
    <property type="match status" value="1"/>
</dbReference>
<dbReference type="SUPFAM" id="SSF51604">
    <property type="entry name" value="Enolase C-terminal domain-like"/>
    <property type="match status" value="1"/>
</dbReference>
<dbReference type="InterPro" id="IPR018110">
    <property type="entry name" value="Mandel_Rmase/mucon_lact_enz_CS"/>
</dbReference>
<dbReference type="SFLD" id="SFLDS00001">
    <property type="entry name" value="Enolase"/>
    <property type="match status" value="1"/>
</dbReference>
<keyword evidence="2" id="KW-0479">Metal-binding</keyword>
<protein>
    <submittedName>
        <fullName evidence="5">Mandelate racemase/muconate lactonizing enzyme family protein</fullName>
    </submittedName>
</protein>
<dbReference type="Gene3D" id="3.30.390.10">
    <property type="entry name" value="Enolase-like, N-terminal domain"/>
    <property type="match status" value="1"/>
</dbReference>
<keyword evidence="3" id="KW-0460">Magnesium</keyword>
<dbReference type="PANTHER" id="PTHR13794:SF58">
    <property type="entry name" value="MITOCHONDRIAL ENOLASE SUPERFAMILY MEMBER 1"/>
    <property type="match status" value="1"/>
</dbReference>
<gene>
    <name evidence="5" type="ORF">F4Y42_02425</name>
</gene>
<dbReference type="Pfam" id="PF13378">
    <property type="entry name" value="MR_MLE_C"/>
    <property type="match status" value="1"/>
</dbReference>
<evidence type="ECO:0000256" key="1">
    <source>
        <dbReference type="ARBA" id="ARBA00001946"/>
    </source>
</evidence>
<dbReference type="PROSITE" id="PS00908">
    <property type="entry name" value="MR_MLE_1"/>
    <property type="match status" value="1"/>
</dbReference>
<comment type="caution">
    <text evidence="5">The sequence shown here is derived from an EMBL/GenBank/DDBJ whole genome shotgun (WGS) entry which is preliminary data.</text>
</comment>
<dbReference type="PANTHER" id="PTHR13794">
    <property type="entry name" value="ENOLASE SUPERFAMILY, MANDELATE RACEMASE"/>
    <property type="match status" value="1"/>
</dbReference>
<comment type="cofactor">
    <cofactor evidence="1">
        <name>Mg(2+)</name>
        <dbReference type="ChEBI" id="CHEBI:18420"/>
    </cofactor>
</comment>
<dbReference type="InterPro" id="IPR036849">
    <property type="entry name" value="Enolase-like_C_sf"/>
</dbReference>
<dbReference type="GO" id="GO:0016836">
    <property type="term" value="F:hydro-lyase activity"/>
    <property type="evidence" value="ECO:0007669"/>
    <property type="project" value="TreeGrafter"/>
</dbReference>
<dbReference type="InterPro" id="IPR046945">
    <property type="entry name" value="RHMD-like"/>
</dbReference>
<sequence>MKIKEIRAFEIAAEARPQTKPRTPSRADTIHMNRPMARYPRFPNGEGHVSMAPWKRPAVLVTAEDGTQGFGISLYGSVVAPMINEHFGPNLVGENAMATEKLWDMMVRLSTAFSPTGMTSYAISALDVALWDLKGKLLGLPVYELLGGPQKEKIFCYASGFDQEWYMELGFKATKLFSPWGPEQGMEGLNRLEELVASTRETIGDEVELMLDGWTAYDPEYTVRVAERMRPYNLKWLEDYIQPEDLLGYESIRQRLPWQTLATGEHWYNLAPFAHAAGKRLVDIFQPDVLWCGGITAAAKICHLAQANNISVIAHGGMNYPYGQHLSMAMPAVTWGERSESVSAPGVPLEEMVKLPGTAVIKDGYLRPSDAPGFGLEIDDAWLEQVTV</sequence>
<feature type="domain" description="Mandelate racemase/muconate lactonizing enzyme C-terminal" evidence="4">
    <location>
        <begin position="158"/>
        <end position="259"/>
    </location>
</feature>
<evidence type="ECO:0000259" key="4">
    <source>
        <dbReference type="SMART" id="SM00922"/>
    </source>
</evidence>
<dbReference type="GO" id="GO:0016052">
    <property type="term" value="P:carbohydrate catabolic process"/>
    <property type="evidence" value="ECO:0007669"/>
    <property type="project" value="TreeGrafter"/>
</dbReference>
<dbReference type="InterPro" id="IPR029017">
    <property type="entry name" value="Enolase-like_N"/>
</dbReference>
<dbReference type="EMBL" id="VXRG01000026">
    <property type="protein sequence ID" value="MXY92284.1"/>
    <property type="molecule type" value="Genomic_DNA"/>
</dbReference>
<dbReference type="InterPro" id="IPR013341">
    <property type="entry name" value="Mandelate_racemase_N_dom"/>
</dbReference>